<dbReference type="EMBL" id="PFEE01000039">
    <property type="protein sequence ID" value="PJE63718.1"/>
    <property type="molecule type" value="Genomic_DNA"/>
</dbReference>
<reference evidence="21" key="1">
    <citation type="submission" date="2017-09" db="EMBL/GenBank/DDBJ databases">
        <title>Depth-based differentiation of microbial function through sediment-hosted aquifers and enrichment of novel symbionts in the deep terrestrial subsurface.</title>
        <authorList>
            <person name="Probst A.J."/>
            <person name="Ladd B."/>
            <person name="Jarett J.K."/>
            <person name="Geller-Mcgrath D.E."/>
            <person name="Sieber C.M.K."/>
            <person name="Emerson J.B."/>
            <person name="Anantharaman K."/>
            <person name="Thomas B.C."/>
            <person name="Malmstrom R."/>
            <person name="Stieglmeier M."/>
            <person name="Klingl A."/>
            <person name="Woyke T."/>
            <person name="Ryan C.M."/>
            <person name="Banfield J.F."/>
        </authorList>
    </citation>
    <scope>NUCLEOTIDE SEQUENCE [LARGE SCALE GENOMIC DNA]</scope>
</reference>
<feature type="binding site" evidence="18">
    <location>
        <position position="76"/>
    </location>
    <ligand>
        <name>a divalent metal cation</name>
        <dbReference type="ChEBI" id="CHEBI:60240"/>
    </ligand>
</feature>
<evidence type="ECO:0000256" key="13">
    <source>
        <dbReference type="ARBA" id="ARBA00023209"/>
    </source>
</evidence>
<evidence type="ECO:0000256" key="2">
    <source>
        <dbReference type="ARBA" id="ARBA00005967"/>
    </source>
</evidence>
<evidence type="ECO:0000313" key="20">
    <source>
        <dbReference type="EMBL" id="PJE63718.1"/>
    </source>
</evidence>
<dbReference type="Pfam" id="PF01219">
    <property type="entry name" value="DAGK_prokar"/>
    <property type="match status" value="1"/>
</dbReference>
<feature type="active site" description="Proton acceptor" evidence="15">
    <location>
        <position position="69"/>
    </location>
</feature>
<evidence type="ECO:0000256" key="9">
    <source>
        <dbReference type="ARBA" id="ARBA00022840"/>
    </source>
</evidence>
<keyword evidence="11" id="KW-0443">Lipid metabolism</keyword>
<comment type="similarity">
    <text evidence="2">Belongs to the bacterial diacylglycerol kinase family.</text>
</comment>
<feature type="transmembrane region" description="Helical" evidence="19">
    <location>
        <begin position="96"/>
        <end position="117"/>
    </location>
</feature>
<evidence type="ECO:0000256" key="17">
    <source>
        <dbReference type="PIRSR" id="PIRSR600829-3"/>
    </source>
</evidence>
<dbReference type="Gene3D" id="1.10.287.3610">
    <property type="match status" value="1"/>
</dbReference>
<keyword evidence="3" id="KW-1003">Cell membrane</keyword>
<evidence type="ECO:0000256" key="11">
    <source>
        <dbReference type="ARBA" id="ARBA00023098"/>
    </source>
</evidence>
<dbReference type="GO" id="GO:0008654">
    <property type="term" value="P:phospholipid biosynthetic process"/>
    <property type="evidence" value="ECO:0007669"/>
    <property type="project" value="UniProtKB-KW"/>
</dbReference>
<accession>A0A2M8KUV6</accession>
<comment type="cofactor">
    <cofactor evidence="18">
        <name>Mg(2+)</name>
        <dbReference type="ChEBI" id="CHEBI:18420"/>
    </cofactor>
    <text evidence="18">Mn(2+), Zn(2+), Cd(2+) and Co(2+) support activity to lesser extents.</text>
</comment>
<dbReference type="GO" id="GO:0016301">
    <property type="term" value="F:kinase activity"/>
    <property type="evidence" value="ECO:0007669"/>
    <property type="project" value="UniProtKB-KW"/>
</dbReference>
<dbReference type="InterPro" id="IPR036945">
    <property type="entry name" value="DAGK_sf"/>
</dbReference>
<evidence type="ECO:0000256" key="12">
    <source>
        <dbReference type="ARBA" id="ARBA00023136"/>
    </source>
</evidence>
<gene>
    <name evidence="20" type="ORF">COU89_01825</name>
</gene>
<dbReference type="InterPro" id="IPR033717">
    <property type="entry name" value="UDPK"/>
</dbReference>
<dbReference type="GO" id="GO:0005886">
    <property type="term" value="C:plasma membrane"/>
    <property type="evidence" value="ECO:0007669"/>
    <property type="project" value="UniProtKB-SubCell"/>
</dbReference>
<evidence type="ECO:0000313" key="21">
    <source>
        <dbReference type="Proteomes" id="UP000231569"/>
    </source>
</evidence>
<dbReference type="PANTHER" id="PTHR34299">
    <property type="entry name" value="DIACYLGLYCEROL KINASE"/>
    <property type="match status" value="1"/>
</dbReference>
<feature type="binding site" evidence="16">
    <location>
        <position position="69"/>
    </location>
    <ligand>
        <name>substrate</name>
    </ligand>
</feature>
<evidence type="ECO:0000256" key="14">
    <source>
        <dbReference type="ARBA" id="ARBA00023264"/>
    </source>
</evidence>
<dbReference type="GO" id="GO:0046872">
    <property type="term" value="F:metal ion binding"/>
    <property type="evidence" value="ECO:0007669"/>
    <property type="project" value="UniProtKB-KW"/>
</dbReference>
<dbReference type="PANTHER" id="PTHR34299:SF1">
    <property type="entry name" value="DIACYLGLYCEROL KINASE"/>
    <property type="match status" value="1"/>
</dbReference>
<evidence type="ECO:0000256" key="4">
    <source>
        <dbReference type="ARBA" id="ARBA00022516"/>
    </source>
</evidence>
<name>A0A2M8KUV6_9BACT</name>
<organism evidence="20 21">
    <name type="scientific">Candidatus Roizmanbacteria bacterium CG10_big_fil_rev_8_21_14_0_10_45_7</name>
    <dbReference type="NCBI Taxonomy" id="1974854"/>
    <lineage>
        <taxon>Bacteria</taxon>
        <taxon>Candidatus Roizmaniibacteriota</taxon>
    </lineage>
</organism>
<comment type="caution">
    <text evidence="20">The sequence shown here is derived from an EMBL/GenBank/DDBJ whole genome shotgun (WGS) entry which is preliminary data.</text>
</comment>
<evidence type="ECO:0000256" key="6">
    <source>
        <dbReference type="ARBA" id="ARBA00022692"/>
    </source>
</evidence>
<evidence type="ECO:0000256" key="19">
    <source>
        <dbReference type="SAM" id="Phobius"/>
    </source>
</evidence>
<evidence type="ECO:0000256" key="16">
    <source>
        <dbReference type="PIRSR" id="PIRSR600829-2"/>
    </source>
</evidence>
<evidence type="ECO:0000256" key="1">
    <source>
        <dbReference type="ARBA" id="ARBA00004651"/>
    </source>
</evidence>
<dbReference type="AlphaFoldDB" id="A0A2M8KUV6"/>
<sequence length="121" mass="13009">MMQPPIQKNKSVGITHALRGLLWACGDQINLKIQLTIAIIAIGMGVSIHIDTIEWLFIVSAIAVVLTTELLNTSIEQTTDAITQSYSTYIKRAKDTAAAAVLIASVYAAVVGAIIFMPKLI</sequence>
<comment type="subcellular location">
    <subcellularLocation>
        <location evidence="1">Cell membrane</location>
        <topology evidence="1">Multi-pass membrane protein</topology>
    </subcellularLocation>
</comment>
<feature type="binding site" evidence="17">
    <location>
        <begin position="94"/>
        <end position="95"/>
    </location>
    <ligand>
        <name>ATP</name>
        <dbReference type="ChEBI" id="CHEBI:30616"/>
    </ligand>
</feature>
<keyword evidence="10 19" id="KW-1133">Transmembrane helix</keyword>
<evidence type="ECO:0000256" key="5">
    <source>
        <dbReference type="ARBA" id="ARBA00022679"/>
    </source>
</evidence>
<keyword evidence="18" id="KW-0479">Metal-binding</keyword>
<keyword evidence="8 20" id="KW-0418">Kinase</keyword>
<feature type="transmembrane region" description="Helical" evidence="19">
    <location>
        <begin position="56"/>
        <end position="75"/>
    </location>
</feature>
<keyword evidence="4" id="KW-0444">Lipid biosynthesis</keyword>
<protein>
    <submittedName>
        <fullName evidence="20">Diacylglycerol kinase</fullName>
    </submittedName>
</protein>
<evidence type="ECO:0000256" key="15">
    <source>
        <dbReference type="PIRSR" id="PIRSR600829-1"/>
    </source>
</evidence>
<keyword evidence="7 17" id="KW-0547">Nucleotide-binding</keyword>
<dbReference type="Proteomes" id="UP000231569">
    <property type="component" value="Unassembled WGS sequence"/>
</dbReference>
<keyword evidence="9 17" id="KW-0067">ATP-binding</keyword>
<keyword evidence="12 19" id="KW-0472">Membrane</keyword>
<evidence type="ECO:0000256" key="18">
    <source>
        <dbReference type="PIRSR" id="PIRSR600829-4"/>
    </source>
</evidence>
<proteinExistence type="inferred from homology"/>
<feature type="transmembrane region" description="Helical" evidence="19">
    <location>
        <begin position="29"/>
        <end position="50"/>
    </location>
</feature>
<evidence type="ECO:0000256" key="8">
    <source>
        <dbReference type="ARBA" id="ARBA00022777"/>
    </source>
</evidence>
<evidence type="ECO:0000256" key="10">
    <source>
        <dbReference type="ARBA" id="ARBA00022989"/>
    </source>
</evidence>
<keyword evidence="5" id="KW-0808">Transferase</keyword>
<dbReference type="GO" id="GO:0005524">
    <property type="term" value="F:ATP binding"/>
    <property type="evidence" value="ECO:0007669"/>
    <property type="project" value="UniProtKB-KW"/>
</dbReference>
<evidence type="ECO:0000256" key="3">
    <source>
        <dbReference type="ARBA" id="ARBA00022475"/>
    </source>
</evidence>
<keyword evidence="13" id="KW-0594">Phospholipid biosynthesis</keyword>
<dbReference type="InterPro" id="IPR000829">
    <property type="entry name" value="DAGK"/>
</dbReference>
<feature type="binding site" evidence="17">
    <location>
        <position position="76"/>
    </location>
    <ligand>
        <name>ATP</name>
        <dbReference type="ChEBI" id="CHEBI:30616"/>
    </ligand>
</feature>
<dbReference type="CDD" id="cd14265">
    <property type="entry name" value="UDPK_IM_like"/>
    <property type="match status" value="1"/>
</dbReference>
<keyword evidence="6 19" id="KW-0812">Transmembrane</keyword>
<evidence type="ECO:0000256" key="7">
    <source>
        <dbReference type="ARBA" id="ARBA00022741"/>
    </source>
</evidence>
<keyword evidence="14" id="KW-1208">Phospholipid metabolism</keyword>
<keyword evidence="18" id="KW-0460">Magnesium</keyword>